<dbReference type="EMBL" id="JACDUT010000008">
    <property type="protein sequence ID" value="MBA2875952.1"/>
    <property type="molecule type" value="Genomic_DNA"/>
</dbReference>
<dbReference type="AlphaFoldDB" id="A0A7V9Z8D8"/>
<keyword evidence="3" id="KW-1185">Reference proteome</keyword>
<proteinExistence type="predicted"/>
<keyword evidence="1" id="KW-1133">Transmembrane helix</keyword>
<evidence type="ECO:0000313" key="2">
    <source>
        <dbReference type="EMBL" id="MBA2875952.1"/>
    </source>
</evidence>
<reference evidence="2 3" key="1">
    <citation type="submission" date="2020-07" db="EMBL/GenBank/DDBJ databases">
        <title>Genomic Encyclopedia of Type Strains, Phase IV (KMG-IV): sequencing the most valuable type-strain genomes for metagenomic binning, comparative biology and taxonomic classification.</title>
        <authorList>
            <person name="Goeker M."/>
        </authorList>
    </citation>
    <scope>NUCLEOTIDE SEQUENCE [LARGE SCALE GENOMIC DNA]</scope>
    <source>
        <strain evidence="2 3">DSM 15730</strain>
    </source>
</reference>
<name>A0A7V9Z8D8_9BACL</name>
<sequence length="54" mass="5751">MMIANVVIGGAIFAYAGWMFVRHVKKSSQGTCASCSMADGCHGSCGTYEHRHKG</sequence>
<gene>
    <name evidence="2" type="ORF">HNR31_002746</name>
</gene>
<keyword evidence="1" id="KW-0472">Membrane</keyword>
<feature type="transmembrane region" description="Helical" evidence="1">
    <location>
        <begin position="6"/>
        <end position="21"/>
    </location>
</feature>
<comment type="caution">
    <text evidence="2">The sequence shown here is derived from an EMBL/GenBank/DDBJ whole genome shotgun (WGS) entry which is preliminary data.</text>
</comment>
<keyword evidence="1" id="KW-0812">Transmembrane</keyword>
<dbReference type="Pfam" id="PF12669">
    <property type="entry name" value="FeoB_associated"/>
    <property type="match status" value="1"/>
</dbReference>
<evidence type="ECO:0000313" key="3">
    <source>
        <dbReference type="Proteomes" id="UP000523087"/>
    </source>
</evidence>
<protein>
    <submittedName>
        <fullName evidence="2">Radical SAM protein with 4Fe4S-binding SPASM domain</fullName>
    </submittedName>
</protein>
<organism evidence="2 3">
    <name type="scientific">Thermaerobacillus caldiproteolyticus</name>
    <dbReference type="NCBI Taxonomy" id="247480"/>
    <lineage>
        <taxon>Bacteria</taxon>
        <taxon>Bacillati</taxon>
        <taxon>Bacillota</taxon>
        <taxon>Bacilli</taxon>
        <taxon>Bacillales</taxon>
        <taxon>Anoxybacillaceae</taxon>
        <taxon>Thermaerobacillus</taxon>
    </lineage>
</organism>
<dbReference type="Proteomes" id="UP000523087">
    <property type="component" value="Unassembled WGS sequence"/>
</dbReference>
<accession>A0A7V9Z8D8</accession>
<evidence type="ECO:0000256" key="1">
    <source>
        <dbReference type="SAM" id="Phobius"/>
    </source>
</evidence>